<dbReference type="Proteomes" id="UP000499080">
    <property type="component" value="Unassembled WGS sequence"/>
</dbReference>
<evidence type="ECO:0000313" key="1">
    <source>
        <dbReference type="EMBL" id="GBN22050.1"/>
    </source>
</evidence>
<proteinExistence type="predicted"/>
<organism evidence="1 2">
    <name type="scientific">Araneus ventricosus</name>
    <name type="common">Orbweaver spider</name>
    <name type="synonym">Epeira ventricosa</name>
    <dbReference type="NCBI Taxonomy" id="182803"/>
    <lineage>
        <taxon>Eukaryota</taxon>
        <taxon>Metazoa</taxon>
        <taxon>Ecdysozoa</taxon>
        <taxon>Arthropoda</taxon>
        <taxon>Chelicerata</taxon>
        <taxon>Arachnida</taxon>
        <taxon>Araneae</taxon>
        <taxon>Araneomorphae</taxon>
        <taxon>Entelegynae</taxon>
        <taxon>Araneoidea</taxon>
        <taxon>Araneidae</taxon>
        <taxon>Araneus</taxon>
    </lineage>
</organism>
<gene>
    <name evidence="1" type="ORF">AVEN_241407_1</name>
</gene>
<comment type="caution">
    <text evidence="1">The sequence shown here is derived from an EMBL/GenBank/DDBJ whole genome shotgun (WGS) entry which is preliminary data.</text>
</comment>
<evidence type="ECO:0000313" key="2">
    <source>
        <dbReference type="Proteomes" id="UP000499080"/>
    </source>
</evidence>
<keyword evidence="2" id="KW-1185">Reference proteome</keyword>
<dbReference type="OrthoDB" id="411823at2759"/>
<evidence type="ECO:0008006" key="3">
    <source>
        <dbReference type="Google" id="ProtNLM"/>
    </source>
</evidence>
<accession>A0A4Y2M6J6</accession>
<sequence length="123" mass="14530">MMDIWQKGWTDVGTGGLIHEIFPKVKQRLTDWRREDFLFFTRHGPFGQYLKRFNLKPTSYCACKKEGSPIHYVKECHSTESWQITEPAVHVQSIWPQRVASNPLSRFKKMQTIGHIHENPDLF</sequence>
<name>A0A4Y2M6J6_ARAVE</name>
<reference evidence="1 2" key="1">
    <citation type="journal article" date="2019" name="Sci. Rep.">
        <title>Orb-weaving spider Araneus ventricosus genome elucidates the spidroin gene catalogue.</title>
        <authorList>
            <person name="Kono N."/>
            <person name="Nakamura H."/>
            <person name="Ohtoshi R."/>
            <person name="Moran D.A.P."/>
            <person name="Shinohara A."/>
            <person name="Yoshida Y."/>
            <person name="Fujiwara M."/>
            <person name="Mori M."/>
            <person name="Tomita M."/>
            <person name="Arakawa K."/>
        </authorList>
    </citation>
    <scope>NUCLEOTIDE SEQUENCE [LARGE SCALE GENOMIC DNA]</scope>
</reference>
<protein>
    <recommendedName>
        <fullName evidence="3">Reverse transcriptase zinc-binding domain-containing protein</fullName>
    </recommendedName>
</protein>
<dbReference type="EMBL" id="BGPR01006814">
    <property type="protein sequence ID" value="GBN22050.1"/>
    <property type="molecule type" value="Genomic_DNA"/>
</dbReference>
<dbReference type="AlphaFoldDB" id="A0A4Y2M6J6"/>